<dbReference type="PANTHER" id="PTHR38118:SF2">
    <property type="entry name" value="CDP-ALCOHOL PHOSPHATIDYLTRANSFERASE PROTEIN"/>
    <property type="match status" value="1"/>
</dbReference>
<evidence type="ECO:0000259" key="3">
    <source>
        <dbReference type="Pfam" id="PF24808"/>
    </source>
</evidence>
<evidence type="ECO:0000313" key="4">
    <source>
        <dbReference type="EMBL" id="KAK8088133.1"/>
    </source>
</evidence>
<feature type="signal peptide" evidence="2">
    <location>
        <begin position="1"/>
        <end position="19"/>
    </location>
</feature>
<accession>A0ABR1WY96</accession>
<dbReference type="InterPro" id="IPR056124">
    <property type="entry name" value="DUF7707"/>
</dbReference>
<reference evidence="4 5" key="1">
    <citation type="submission" date="2023-01" db="EMBL/GenBank/DDBJ databases">
        <title>Analysis of 21 Apiospora genomes using comparative genomics revels a genus with tremendous synthesis potential of carbohydrate active enzymes and secondary metabolites.</title>
        <authorList>
            <person name="Sorensen T."/>
        </authorList>
    </citation>
    <scope>NUCLEOTIDE SEQUENCE [LARGE SCALE GENOMIC DNA]</scope>
    <source>
        <strain evidence="4 5">CBS 114990</strain>
    </source>
</reference>
<dbReference type="Proteomes" id="UP001433268">
    <property type="component" value="Unassembled WGS sequence"/>
</dbReference>
<gene>
    <name evidence="4" type="ORF">PG997_003094</name>
</gene>
<dbReference type="RefSeq" id="XP_066671027.1">
    <property type="nucleotide sequence ID" value="XM_066807409.1"/>
</dbReference>
<feature type="region of interest" description="Disordered" evidence="1">
    <location>
        <begin position="142"/>
        <end position="189"/>
    </location>
</feature>
<feature type="non-terminal residue" evidence="4">
    <location>
        <position position="214"/>
    </location>
</feature>
<dbReference type="EMBL" id="JAQQWN010000004">
    <property type="protein sequence ID" value="KAK8088133.1"/>
    <property type="molecule type" value="Genomic_DNA"/>
</dbReference>
<feature type="domain" description="DUF7707" evidence="3">
    <location>
        <begin position="28"/>
        <end position="147"/>
    </location>
</feature>
<comment type="caution">
    <text evidence="4">The sequence shown here is derived from an EMBL/GenBank/DDBJ whole genome shotgun (WGS) entry which is preliminary data.</text>
</comment>
<evidence type="ECO:0000256" key="2">
    <source>
        <dbReference type="SAM" id="SignalP"/>
    </source>
</evidence>
<sequence length="214" mass="22231">MFSHNIAVVALSALTVVSATSSNWTSLMDINKVPVGTRNGWCQAQLNACDQICSPPSQSTCDFVCYLLLGPRPVEYLTDYFPTQNTLDYQCACADGSDPKLGQYTNTIDYFTCQEAYSECNLANVGSKTGQDNCTATIQKNCGTKDPSKKESSGSGSAKSSSSAAPSPTSGGSSSATQSPQSSEKPKSAGLSLSAVSYMGNGAAALAVAAFAYL</sequence>
<keyword evidence="5" id="KW-1185">Reference proteome</keyword>
<organism evidence="4 5">
    <name type="scientific">Apiospora hydei</name>
    <dbReference type="NCBI Taxonomy" id="1337664"/>
    <lineage>
        <taxon>Eukaryota</taxon>
        <taxon>Fungi</taxon>
        <taxon>Dikarya</taxon>
        <taxon>Ascomycota</taxon>
        <taxon>Pezizomycotina</taxon>
        <taxon>Sordariomycetes</taxon>
        <taxon>Xylariomycetidae</taxon>
        <taxon>Amphisphaeriales</taxon>
        <taxon>Apiosporaceae</taxon>
        <taxon>Apiospora</taxon>
    </lineage>
</organism>
<proteinExistence type="predicted"/>
<dbReference type="GeneID" id="92040469"/>
<protein>
    <submittedName>
        <fullName evidence="4">Pci domain-containing protein</fullName>
    </submittedName>
</protein>
<dbReference type="Pfam" id="PF24808">
    <property type="entry name" value="DUF7707"/>
    <property type="match status" value="1"/>
</dbReference>
<evidence type="ECO:0000313" key="5">
    <source>
        <dbReference type="Proteomes" id="UP001433268"/>
    </source>
</evidence>
<feature type="compositionally biased region" description="Low complexity" evidence="1">
    <location>
        <begin position="153"/>
        <end position="183"/>
    </location>
</feature>
<dbReference type="PANTHER" id="PTHR38118">
    <property type="entry name" value="ANCHORED CELL WALL PROTEIN 11-RELATED"/>
    <property type="match status" value="1"/>
</dbReference>
<evidence type="ECO:0000256" key="1">
    <source>
        <dbReference type="SAM" id="MobiDB-lite"/>
    </source>
</evidence>
<keyword evidence="2" id="KW-0732">Signal</keyword>
<feature type="chain" id="PRO_5045909018" evidence="2">
    <location>
        <begin position="20"/>
        <end position="214"/>
    </location>
</feature>
<name>A0ABR1WY96_9PEZI</name>